<dbReference type="Proteomes" id="UP000253664">
    <property type="component" value="Unassembled WGS sequence"/>
</dbReference>
<protein>
    <submittedName>
        <fullName evidence="2">Uncharacterized protein</fullName>
    </submittedName>
</protein>
<sequence length="124" mass="13873">LREILLALYITLTPKAPLILSLLFKIFNFTNLFSKEKASALLLYYMRYPPNRLVCTVQLLRIDTKAANSLTCTGAWEERSSSRPSRGTVKLKEGKKKNKVGSGEEGAKTAGSEDFSTLNWDGRD</sequence>
<organism evidence="2 3">
    <name type="scientific">Ophiocordyceps polyrhachis-furcata BCC 54312</name>
    <dbReference type="NCBI Taxonomy" id="1330021"/>
    <lineage>
        <taxon>Eukaryota</taxon>
        <taxon>Fungi</taxon>
        <taxon>Dikarya</taxon>
        <taxon>Ascomycota</taxon>
        <taxon>Pezizomycotina</taxon>
        <taxon>Sordariomycetes</taxon>
        <taxon>Hypocreomycetidae</taxon>
        <taxon>Hypocreales</taxon>
        <taxon>Ophiocordycipitaceae</taxon>
        <taxon>Ophiocordyceps</taxon>
    </lineage>
</organism>
<evidence type="ECO:0000313" key="2">
    <source>
        <dbReference type="EMBL" id="RCI09588.1"/>
    </source>
</evidence>
<keyword evidence="3" id="KW-1185">Reference proteome</keyword>
<name>A0A367L5A8_9HYPO</name>
<comment type="caution">
    <text evidence="2">The sequence shown here is derived from an EMBL/GenBank/DDBJ whole genome shotgun (WGS) entry which is preliminary data.</text>
</comment>
<feature type="compositionally biased region" description="Polar residues" evidence="1">
    <location>
        <begin position="114"/>
        <end position="124"/>
    </location>
</feature>
<accession>A0A367L5A8</accession>
<feature type="region of interest" description="Disordered" evidence="1">
    <location>
        <begin position="78"/>
        <end position="124"/>
    </location>
</feature>
<dbReference type="EMBL" id="LKCN02000014">
    <property type="protein sequence ID" value="RCI09588.1"/>
    <property type="molecule type" value="Genomic_DNA"/>
</dbReference>
<evidence type="ECO:0000313" key="3">
    <source>
        <dbReference type="Proteomes" id="UP000253664"/>
    </source>
</evidence>
<proteinExistence type="predicted"/>
<feature type="non-terminal residue" evidence="2">
    <location>
        <position position="124"/>
    </location>
</feature>
<dbReference type="AlphaFoldDB" id="A0A367L5A8"/>
<evidence type="ECO:0000256" key="1">
    <source>
        <dbReference type="SAM" id="MobiDB-lite"/>
    </source>
</evidence>
<reference evidence="2 3" key="1">
    <citation type="journal article" date="2015" name="BMC Genomics">
        <title>Insights from the genome of Ophiocordyceps polyrhachis-furcata to pathogenicity and host specificity in insect fungi.</title>
        <authorList>
            <person name="Wichadakul D."/>
            <person name="Kobmoo N."/>
            <person name="Ingsriswang S."/>
            <person name="Tangphatsornruang S."/>
            <person name="Chantasingh D."/>
            <person name="Luangsa-ard J.J."/>
            <person name="Eurwilaichitr L."/>
        </authorList>
    </citation>
    <scope>NUCLEOTIDE SEQUENCE [LARGE SCALE GENOMIC DNA]</scope>
    <source>
        <strain evidence="2 3">BCC 54312</strain>
    </source>
</reference>
<feature type="non-terminal residue" evidence="2">
    <location>
        <position position="1"/>
    </location>
</feature>
<gene>
    <name evidence="2" type="ORF">L249_4025</name>
</gene>